<protein>
    <submittedName>
        <fullName evidence="1">Uncharacterized protein</fullName>
    </submittedName>
</protein>
<proteinExistence type="predicted"/>
<reference evidence="2" key="1">
    <citation type="submission" date="2013-01" db="EMBL/GenBank/DDBJ databases">
        <title>Draft Genome Sequence of a Mulberry Tree, Morus notabilis C.K. Schneid.</title>
        <authorList>
            <person name="He N."/>
            <person name="Zhao S."/>
        </authorList>
    </citation>
    <scope>NUCLEOTIDE SEQUENCE</scope>
</reference>
<evidence type="ECO:0000313" key="2">
    <source>
        <dbReference type="Proteomes" id="UP000030645"/>
    </source>
</evidence>
<accession>W9QWT3</accession>
<organism evidence="1 2">
    <name type="scientific">Morus notabilis</name>
    <dbReference type="NCBI Taxonomy" id="981085"/>
    <lineage>
        <taxon>Eukaryota</taxon>
        <taxon>Viridiplantae</taxon>
        <taxon>Streptophyta</taxon>
        <taxon>Embryophyta</taxon>
        <taxon>Tracheophyta</taxon>
        <taxon>Spermatophyta</taxon>
        <taxon>Magnoliopsida</taxon>
        <taxon>eudicotyledons</taxon>
        <taxon>Gunneridae</taxon>
        <taxon>Pentapetalae</taxon>
        <taxon>rosids</taxon>
        <taxon>fabids</taxon>
        <taxon>Rosales</taxon>
        <taxon>Moraceae</taxon>
        <taxon>Moreae</taxon>
        <taxon>Morus</taxon>
    </lineage>
</organism>
<gene>
    <name evidence="1" type="ORF">L484_008892</name>
</gene>
<keyword evidence="2" id="KW-1185">Reference proteome</keyword>
<evidence type="ECO:0000313" key="1">
    <source>
        <dbReference type="EMBL" id="EXB56511.1"/>
    </source>
</evidence>
<dbReference type="Proteomes" id="UP000030645">
    <property type="component" value="Unassembled WGS sequence"/>
</dbReference>
<sequence>MRNHEVRLGAGIHIVNHHDAPGDIGTSRWRNARSQSIGIRRRKTNQLENAKRSREPAIRKTNNSAAVVAGDQRHELTSQFLSSFFSLVTVVADLSWKIRNRAYSGSLFTSLAVVFTNLSWKTESDSHDQ</sequence>
<name>W9QWT3_9ROSA</name>
<dbReference type="AlphaFoldDB" id="W9QWT3"/>
<dbReference type="EMBL" id="KE344293">
    <property type="protein sequence ID" value="EXB56511.1"/>
    <property type="molecule type" value="Genomic_DNA"/>
</dbReference>